<accession>A0AAW0EF61</accession>
<gene>
    <name evidence="2" type="ORF">R3P38DRAFT_3164364</name>
</gene>
<proteinExistence type="predicted"/>
<evidence type="ECO:0000256" key="1">
    <source>
        <dbReference type="SAM" id="MobiDB-lite"/>
    </source>
</evidence>
<feature type="region of interest" description="Disordered" evidence="1">
    <location>
        <begin position="344"/>
        <end position="378"/>
    </location>
</feature>
<dbReference type="EMBL" id="JAWWNJ010000001">
    <property type="protein sequence ID" value="KAK7063358.1"/>
    <property type="molecule type" value="Genomic_DNA"/>
</dbReference>
<evidence type="ECO:0000313" key="3">
    <source>
        <dbReference type="Proteomes" id="UP001362999"/>
    </source>
</evidence>
<keyword evidence="3" id="KW-1185">Reference proteome</keyword>
<reference evidence="2 3" key="1">
    <citation type="journal article" date="2024" name="J Genomics">
        <title>Draft genome sequencing and assembly of Favolaschia claudopus CIRM-BRFM 2984 isolated from oak limbs.</title>
        <authorList>
            <person name="Navarro D."/>
            <person name="Drula E."/>
            <person name="Chaduli D."/>
            <person name="Cazenave R."/>
            <person name="Ahrendt S."/>
            <person name="Wang J."/>
            <person name="Lipzen A."/>
            <person name="Daum C."/>
            <person name="Barry K."/>
            <person name="Grigoriev I.V."/>
            <person name="Favel A."/>
            <person name="Rosso M.N."/>
            <person name="Martin F."/>
        </authorList>
    </citation>
    <scope>NUCLEOTIDE SEQUENCE [LARGE SCALE GENOMIC DNA]</scope>
    <source>
        <strain evidence="2 3">CIRM-BRFM 2984</strain>
    </source>
</reference>
<feature type="region of interest" description="Disordered" evidence="1">
    <location>
        <begin position="412"/>
        <end position="497"/>
    </location>
</feature>
<organism evidence="2 3">
    <name type="scientific">Favolaschia claudopus</name>
    <dbReference type="NCBI Taxonomy" id="2862362"/>
    <lineage>
        <taxon>Eukaryota</taxon>
        <taxon>Fungi</taxon>
        <taxon>Dikarya</taxon>
        <taxon>Basidiomycota</taxon>
        <taxon>Agaricomycotina</taxon>
        <taxon>Agaricomycetes</taxon>
        <taxon>Agaricomycetidae</taxon>
        <taxon>Agaricales</taxon>
        <taxon>Marasmiineae</taxon>
        <taxon>Mycenaceae</taxon>
        <taxon>Favolaschia</taxon>
    </lineage>
</organism>
<feature type="compositionally biased region" description="Low complexity" evidence="1">
    <location>
        <begin position="412"/>
        <end position="428"/>
    </location>
</feature>
<dbReference type="Proteomes" id="UP001362999">
    <property type="component" value="Unassembled WGS sequence"/>
</dbReference>
<feature type="compositionally biased region" description="Low complexity" evidence="1">
    <location>
        <begin position="454"/>
        <end position="469"/>
    </location>
</feature>
<dbReference type="AlphaFoldDB" id="A0AAW0EF61"/>
<name>A0AAW0EF61_9AGAR</name>
<evidence type="ECO:0000313" key="2">
    <source>
        <dbReference type="EMBL" id="KAK7063358.1"/>
    </source>
</evidence>
<feature type="compositionally biased region" description="Gly residues" evidence="1">
    <location>
        <begin position="438"/>
        <end position="453"/>
    </location>
</feature>
<evidence type="ECO:0008006" key="4">
    <source>
        <dbReference type="Google" id="ProtNLM"/>
    </source>
</evidence>
<protein>
    <recommendedName>
        <fullName evidence="4">F-box domain-containing protein</fullName>
    </recommendedName>
</protein>
<sequence>MLPQLTNSCLREIVTILSPRAQATAALVSRRFASISRHELYREVELDEHQARHFFSALLSNRDLGCLVHKLVLAGTTYSCCKELAEKAFTTLVNLWSLHIFHPVNFLPLPHFPGHLRDFVYAPTANKQVIQFLMSQPSIESALFGELGLASCDSTLLPRLTDVSAPPEDLEVLVPSRPVQQVGFLYHNGDEVKRPIVSLEFLKLSTVPVVVLELQISQLLAAAKAVPGLPALLPELKLLIVYQDKTWGSASIPADDFGQCVNEMIVCINKMPTIRHLVVASTYGIVQAALIRRKFELPGIRYPSPCDTAWRKFLIRHLGDVFKICLGVGSFPLAFMPPRRRVRTLHVNAPTRSSQRPQTRDRRGRRAPGPPISRSGFPIGVSQAAPAYDAAAWAALDSWSAASFSNASPSSVPAAAATSSVSPSASTSWGGGWEDRSGGGWGGDQWGGWGAAGGSSSPAASGSSSPAWGSGDGWGSDSGWGSPAWGARDWGISGSAS</sequence>
<comment type="caution">
    <text evidence="2">The sequence shown here is derived from an EMBL/GenBank/DDBJ whole genome shotgun (WGS) entry which is preliminary data.</text>
</comment>